<evidence type="ECO:0000259" key="4">
    <source>
        <dbReference type="PROSITE" id="PS50110"/>
    </source>
</evidence>
<gene>
    <name evidence="5" type="ORF">GCM10009843_40740</name>
</gene>
<evidence type="ECO:0000256" key="2">
    <source>
        <dbReference type="PROSITE-ProRule" id="PRU00169"/>
    </source>
</evidence>
<dbReference type="InterPro" id="IPR039420">
    <property type="entry name" value="WalR-like"/>
</dbReference>
<evidence type="ECO:0000313" key="6">
    <source>
        <dbReference type="Proteomes" id="UP001500575"/>
    </source>
</evidence>
<dbReference type="SUPFAM" id="SSF46894">
    <property type="entry name" value="C-terminal effector domain of the bipartite response regulators"/>
    <property type="match status" value="1"/>
</dbReference>
<dbReference type="PRINTS" id="PR00038">
    <property type="entry name" value="HTHLUXR"/>
</dbReference>
<dbReference type="PROSITE" id="PS50043">
    <property type="entry name" value="HTH_LUXR_2"/>
    <property type="match status" value="1"/>
</dbReference>
<reference evidence="5 6" key="1">
    <citation type="journal article" date="2019" name="Int. J. Syst. Evol. Microbiol.">
        <title>The Global Catalogue of Microorganisms (GCM) 10K type strain sequencing project: providing services to taxonomists for standard genome sequencing and annotation.</title>
        <authorList>
            <consortium name="The Broad Institute Genomics Platform"/>
            <consortium name="The Broad Institute Genome Sequencing Center for Infectious Disease"/>
            <person name="Wu L."/>
            <person name="Ma J."/>
        </authorList>
    </citation>
    <scope>NUCLEOTIDE SEQUENCE [LARGE SCALE GENOMIC DNA]</scope>
    <source>
        <strain evidence="5 6">JCM 16021</strain>
    </source>
</reference>
<feature type="domain" description="HTH luxR-type" evidence="3">
    <location>
        <begin position="135"/>
        <end position="200"/>
    </location>
</feature>
<dbReference type="PANTHER" id="PTHR43214:SF42">
    <property type="entry name" value="TRANSCRIPTIONAL REGULATORY PROTEIN DESR"/>
    <property type="match status" value="1"/>
</dbReference>
<proteinExistence type="predicted"/>
<keyword evidence="2" id="KW-0597">Phosphoprotein</keyword>
<dbReference type="Pfam" id="PF00196">
    <property type="entry name" value="GerE"/>
    <property type="match status" value="1"/>
</dbReference>
<evidence type="ECO:0000313" key="5">
    <source>
        <dbReference type="EMBL" id="GAA2134364.1"/>
    </source>
</evidence>
<keyword evidence="1" id="KW-0238">DNA-binding</keyword>
<dbReference type="SUPFAM" id="SSF52172">
    <property type="entry name" value="CheY-like"/>
    <property type="match status" value="1"/>
</dbReference>
<feature type="modified residue" description="4-aspartylphosphate" evidence="2">
    <location>
        <position position="50"/>
    </location>
</feature>
<dbReference type="InterPro" id="IPR016032">
    <property type="entry name" value="Sig_transdc_resp-reg_C-effctor"/>
</dbReference>
<protein>
    <submittedName>
        <fullName evidence="5">Response regulator transcription factor</fullName>
    </submittedName>
</protein>
<organism evidence="5 6">
    <name type="scientific">Nocardioides bigeumensis</name>
    <dbReference type="NCBI Taxonomy" id="433657"/>
    <lineage>
        <taxon>Bacteria</taxon>
        <taxon>Bacillati</taxon>
        <taxon>Actinomycetota</taxon>
        <taxon>Actinomycetes</taxon>
        <taxon>Propionibacteriales</taxon>
        <taxon>Nocardioidaceae</taxon>
        <taxon>Nocardioides</taxon>
    </lineage>
</organism>
<dbReference type="InterPro" id="IPR001789">
    <property type="entry name" value="Sig_transdc_resp-reg_receiver"/>
</dbReference>
<name>A0ABN2YZC8_9ACTN</name>
<dbReference type="InterPro" id="IPR000792">
    <property type="entry name" value="Tscrpt_reg_LuxR_C"/>
</dbReference>
<dbReference type="Proteomes" id="UP001500575">
    <property type="component" value="Unassembled WGS sequence"/>
</dbReference>
<dbReference type="SMART" id="SM00421">
    <property type="entry name" value="HTH_LUXR"/>
    <property type="match status" value="1"/>
</dbReference>
<feature type="domain" description="Response regulatory" evidence="4">
    <location>
        <begin position="4"/>
        <end position="115"/>
    </location>
</feature>
<evidence type="ECO:0000259" key="3">
    <source>
        <dbReference type="PROSITE" id="PS50043"/>
    </source>
</evidence>
<dbReference type="PROSITE" id="PS50110">
    <property type="entry name" value="RESPONSE_REGULATORY"/>
    <property type="match status" value="1"/>
</dbReference>
<accession>A0ABN2YZC8</accession>
<dbReference type="EMBL" id="BAAAQQ010000014">
    <property type="protein sequence ID" value="GAA2134364.1"/>
    <property type="molecule type" value="Genomic_DNA"/>
</dbReference>
<dbReference type="CDD" id="cd06170">
    <property type="entry name" value="LuxR_C_like"/>
    <property type="match status" value="1"/>
</dbReference>
<evidence type="ECO:0000256" key="1">
    <source>
        <dbReference type="ARBA" id="ARBA00023125"/>
    </source>
</evidence>
<dbReference type="RefSeq" id="WP_344305701.1">
    <property type="nucleotide sequence ID" value="NZ_BAAAQQ010000014.1"/>
</dbReference>
<dbReference type="InterPro" id="IPR011006">
    <property type="entry name" value="CheY-like_superfamily"/>
</dbReference>
<sequence length="222" mass="23880">MAIRLALVNDYEVVVRGLSSMLRNYADDFEVVELNANTEVSEPVDIALFDVFAQSSGDGEDVHDLLANPIVRHVVVYAWNVTPAMARRAMDHGVSGYVSKTLPAHELVEALHAVHAGGKVVLGSSSKRSAVGGDWPGREEGLTAREAEVIALITQGLSNSDIALHSSLSINSVKSYIRSAYRKIGVTSRTNAVLWGVEHGFHPDRARIEGPPSVESSRGAAR</sequence>
<comment type="caution">
    <text evidence="5">The sequence shown here is derived from an EMBL/GenBank/DDBJ whole genome shotgun (WGS) entry which is preliminary data.</text>
</comment>
<keyword evidence="6" id="KW-1185">Reference proteome</keyword>
<dbReference type="Gene3D" id="3.40.50.2300">
    <property type="match status" value="1"/>
</dbReference>
<dbReference type="PANTHER" id="PTHR43214">
    <property type="entry name" value="TWO-COMPONENT RESPONSE REGULATOR"/>
    <property type="match status" value="1"/>
</dbReference>